<feature type="transmembrane region" description="Helical" evidence="1">
    <location>
        <begin position="169"/>
        <end position="196"/>
    </location>
</feature>
<sequence>MIFQFEKKVLEWIQNNIVKIVLVVVSILGCIIRFSLRDFVSVDASAWLLPWYDQIKANGGLRGVGIPIDECNYNFPYMLLVAFFTYIPIKPLYSYKLLSCVFDYLLAIIVGKIVYRLTDNKTKGIIAFAITLSSPLVILNSAAWAQCDSIYTFFIVLALYNLIEEKELYSFIALGFAFAFKLQAVLILPFFVLYYLYKKRITVLYFCILPLPLIGLSVPALAQGRTIREMIKIYLGNTDLYGKISMNYPSIWNLVTASSLEIGYETLKNAAILLAVVALGMIMLYVIAGKIEFSGTNQILLAFIMCYTAVIMLPAMHERYGFVYEILAIIVIFLLPKTIVGLCCLIGISMITYGNFLFNQQYNLLLLSVVNIAVYLIYTRELFCVICKNRNMQ</sequence>
<keyword evidence="1" id="KW-1133">Transmembrane helix</keyword>
<evidence type="ECO:0000313" key="2">
    <source>
        <dbReference type="EMBL" id="MBE5918598.1"/>
    </source>
</evidence>
<keyword evidence="1" id="KW-0472">Membrane</keyword>
<feature type="transmembrane region" description="Helical" evidence="1">
    <location>
        <begin position="203"/>
        <end position="222"/>
    </location>
</feature>
<reference evidence="2" key="1">
    <citation type="submission" date="2019-04" db="EMBL/GenBank/DDBJ databases">
        <title>Evolution of Biomass-Degrading Anaerobic Consortia Revealed by Metagenomics.</title>
        <authorList>
            <person name="Peng X."/>
        </authorList>
    </citation>
    <scope>NUCLEOTIDE SEQUENCE</scope>
    <source>
        <strain evidence="2">SIG311</strain>
    </source>
</reference>
<evidence type="ECO:0000313" key="3">
    <source>
        <dbReference type="Proteomes" id="UP000766246"/>
    </source>
</evidence>
<comment type="caution">
    <text evidence="2">The sequence shown here is derived from an EMBL/GenBank/DDBJ whole genome shotgun (WGS) entry which is preliminary data.</text>
</comment>
<accession>A0A927U965</accession>
<feature type="transmembrane region" description="Helical" evidence="1">
    <location>
        <begin position="270"/>
        <end position="287"/>
    </location>
</feature>
<dbReference type="PROSITE" id="PS51257">
    <property type="entry name" value="PROKAR_LIPOPROTEIN"/>
    <property type="match status" value="1"/>
</dbReference>
<feature type="transmembrane region" description="Helical" evidence="1">
    <location>
        <begin position="95"/>
        <end position="115"/>
    </location>
</feature>
<feature type="transmembrane region" description="Helical" evidence="1">
    <location>
        <begin position="299"/>
        <end position="316"/>
    </location>
</feature>
<keyword evidence="1" id="KW-0812">Transmembrane</keyword>
<dbReference type="Proteomes" id="UP000766246">
    <property type="component" value="Unassembled WGS sequence"/>
</dbReference>
<protein>
    <submittedName>
        <fullName evidence="2">DUF2029 domain-containing protein</fullName>
    </submittedName>
</protein>
<organism evidence="2 3">
    <name type="scientific">Pseudobutyrivibrio ruminis</name>
    <dbReference type="NCBI Taxonomy" id="46206"/>
    <lineage>
        <taxon>Bacteria</taxon>
        <taxon>Bacillati</taxon>
        <taxon>Bacillota</taxon>
        <taxon>Clostridia</taxon>
        <taxon>Lachnospirales</taxon>
        <taxon>Lachnospiraceae</taxon>
        <taxon>Pseudobutyrivibrio</taxon>
    </lineage>
</organism>
<gene>
    <name evidence="2" type="ORF">E7272_02030</name>
</gene>
<feature type="transmembrane region" description="Helical" evidence="1">
    <location>
        <begin position="17"/>
        <end position="36"/>
    </location>
</feature>
<dbReference type="EMBL" id="SVER01000004">
    <property type="protein sequence ID" value="MBE5918598.1"/>
    <property type="molecule type" value="Genomic_DNA"/>
</dbReference>
<evidence type="ECO:0000256" key="1">
    <source>
        <dbReference type="SAM" id="Phobius"/>
    </source>
</evidence>
<feature type="transmembrane region" description="Helical" evidence="1">
    <location>
        <begin position="322"/>
        <end position="350"/>
    </location>
</feature>
<feature type="transmembrane region" description="Helical" evidence="1">
    <location>
        <begin position="362"/>
        <end position="378"/>
    </location>
</feature>
<name>A0A927U965_9FIRM</name>
<dbReference type="AlphaFoldDB" id="A0A927U965"/>
<proteinExistence type="predicted"/>